<dbReference type="Gene3D" id="3.40.50.620">
    <property type="entry name" value="HUPs"/>
    <property type="match status" value="1"/>
</dbReference>
<dbReference type="EMBL" id="CADCVQ010000176">
    <property type="protein sequence ID" value="CAA9532799.1"/>
    <property type="molecule type" value="Genomic_DNA"/>
</dbReference>
<gene>
    <name evidence="1" type="ORF">AVDCRST_MAG67-4473</name>
</gene>
<accession>A0A6J4TVP6</accession>
<dbReference type="SUPFAM" id="SSF52402">
    <property type="entry name" value="Adenine nucleotide alpha hydrolases-like"/>
    <property type="match status" value="1"/>
</dbReference>
<protein>
    <recommendedName>
        <fullName evidence="2">UspA domain-containing protein</fullName>
    </recommendedName>
</protein>
<sequence length="138" mass="15240">MAWTTNLLVIANRTVDSDELLRVLRDRALSGSIHVTLVAPADAGRVPATRRLEHAVERLKAQGISVQGSVGAPDPLVAVEEVWDPRRFDEIIVATLPTDVSRWMALDLPRRIARLTDAKVTHVVASRRANTRMPRAHA</sequence>
<name>A0A6J4TVP6_9ACTN</name>
<proteinExistence type="predicted"/>
<dbReference type="AlphaFoldDB" id="A0A6J4TVP6"/>
<evidence type="ECO:0008006" key="2">
    <source>
        <dbReference type="Google" id="ProtNLM"/>
    </source>
</evidence>
<reference evidence="1" key="1">
    <citation type="submission" date="2020-02" db="EMBL/GenBank/DDBJ databases">
        <authorList>
            <person name="Meier V. D."/>
        </authorList>
    </citation>
    <scope>NUCLEOTIDE SEQUENCE</scope>
    <source>
        <strain evidence="1">AVDCRST_MAG67</strain>
    </source>
</reference>
<evidence type="ECO:0000313" key="1">
    <source>
        <dbReference type="EMBL" id="CAA9532799.1"/>
    </source>
</evidence>
<dbReference type="InterPro" id="IPR014729">
    <property type="entry name" value="Rossmann-like_a/b/a_fold"/>
</dbReference>
<organism evidence="1">
    <name type="scientific">uncultured Solirubrobacteraceae bacterium</name>
    <dbReference type="NCBI Taxonomy" id="1162706"/>
    <lineage>
        <taxon>Bacteria</taxon>
        <taxon>Bacillati</taxon>
        <taxon>Actinomycetota</taxon>
        <taxon>Thermoleophilia</taxon>
        <taxon>Solirubrobacterales</taxon>
        <taxon>Solirubrobacteraceae</taxon>
        <taxon>environmental samples</taxon>
    </lineage>
</organism>